<proteinExistence type="predicted"/>
<evidence type="ECO:0000256" key="1">
    <source>
        <dbReference type="SAM" id="Coils"/>
    </source>
</evidence>
<sequence>MKKFVFVFHAIQFIYLVLSVLLILNYDQSHKILGLETSNYILYWAMLGIGLYTLLWLKDVFETFNLKRKLRNMEAEKNRYKAALYDKTERDIQFDNHSATDPAKLPPKKDTSDTA</sequence>
<organism evidence="4 5">
    <name type="scientific">Agaribacillus aureus</name>
    <dbReference type="NCBI Taxonomy" id="3051825"/>
    <lineage>
        <taxon>Bacteria</taxon>
        <taxon>Pseudomonadati</taxon>
        <taxon>Bacteroidota</taxon>
        <taxon>Cytophagia</taxon>
        <taxon>Cytophagales</taxon>
        <taxon>Splendidivirgaceae</taxon>
        <taxon>Agaribacillus</taxon>
    </lineage>
</organism>
<keyword evidence="3" id="KW-0472">Membrane</keyword>
<reference evidence="4" key="1">
    <citation type="submission" date="2023-06" db="EMBL/GenBank/DDBJ databases">
        <title>Genomic of Agaribacillus aureum.</title>
        <authorList>
            <person name="Wang G."/>
        </authorList>
    </citation>
    <scope>NUCLEOTIDE SEQUENCE</scope>
    <source>
        <strain evidence="4">BMA12</strain>
    </source>
</reference>
<accession>A0ABT8LH31</accession>
<evidence type="ECO:0000313" key="5">
    <source>
        <dbReference type="Proteomes" id="UP001172083"/>
    </source>
</evidence>
<feature type="coiled-coil region" evidence="1">
    <location>
        <begin position="63"/>
        <end position="90"/>
    </location>
</feature>
<keyword evidence="1" id="KW-0175">Coiled coil</keyword>
<dbReference type="RefSeq" id="WP_346761833.1">
    <property type="nucleotide sequence ID" value="NZ_JAUJEB010000009.1"/>
</dbReference>
<gene>
    <name evidence="4" type="ORF">QQ020_30790</name>
</gene>
<dbReference type="Proteomes" id="UP001172083">
    <property type="component" value="Unassembled WGS sequence"/>
</dbReference>
<name>A0ABT8LH31_9BACT</name>
<evidence type="ECO:0000256" key="3">
    <source>
        <dbReference type="SAM" id="Phobius"/>
    </source>
</evidence>
<feature type="transmembrane region" description="Helical" evidence="3">
    <location>
        <begin position="41"/>
        <end position="61"/>
    </location>
</feature>
<keyword evidence="3" id="KW-1133">Transmembrane helix</keyword>
<feature type="region of interest" description="Disordered" evidence="2">
    <location>
        <begin position="93"/>
        <end position="115"/>
    </location>
</feature>
<comment type="caution">
    <text evidence="4">The sequence shown here is derived from an EMBL/GenBank/DDBJ whole genome shotgun (WGS) entry which is preliminary data.</text>
</comment>
<evidence type="ECO:0000256" key="2">
    <source>
        <dbReference type="SAM" id="MobiDB-lite"/>
    </source>
</evidence>
<protein>
    <submittedName>
        <fullName evidence="4">Uncharacterized protein</fullName>
    </submittedName>
</protein>
<feature type="transmembrane region" description="Helical" evidence="3">
    <location>
        <begin position="7"/>
        <end position="26"/>
    </location>
</feature>
<keyword evidence="3" id="KW-0812">Transmembrane</keyword>
<dbReference type="EMBL" id="JAUJEB010000009">
    <property type="protein sequence ID" value="MDN5216496.1"/>
    <property type="molecule type" value="Genomic_DNA"/>
</dbReference>
<evidence type="ECO:0000313" key="4">
    <source>
        <dbReference type="EMBL" id="MDN5216496.1"/>
    </source>
</evidence>
<keyword evidence="5" id="KW-1185">Reference proteome</keyword>